<name>A0A0P1FWB2_THAGE</name>
<protein>
    <submittedName>
        <fullName evidence="2">Cytosine deaminase</fullName>
        <ecNumber evidence="2">3.5.4.1</ecNumber>
    </submittedName>
</protein>
<dbReference type="RefSeq" id="WP_058261591.1">
    <property type="nucleotide sequence ID" value="NZ_CP051181.1"/>
</dbReference>
<dbReference type="SUPFAM" id="SSF51556">
    <property type="entry name" value="Metallo-dependent hydrolases"/>
    <property type="match status" value="1"/>
</dbReference>
<dbReference type="AlphaFoldDB" id="A0A0P1FWB2"/>
<organism evidence="2 3">
    <name type="scientific">Thalassovita gelatinovora</name>
    <name type="common">Thalassobius gelatinovorus</name>
    <dbReference type="NCBI Taxonomy" id="53501"/>
    <lineage>
        <taxon>Bacteria</taxon>
        <taxon>Pseudomonadati</taxon>
        <taxon>Pseudomonadota</taxon>
        <taxon>Alphaproteobacteria</taxon>
        <taxon>Rhodobacterales</taxon>
        <taxon>Roseobacteraceae</taxon>
        <taxon>Thalassovita</taxon>
    </lineage>
</organism>
<dbReference type="InterPro" id="IPR052349">
    <property type="entry name" value="Metallo-hydrolase_Enzymes"/>
</dbReference>
<dbReference type="Gene3D" id="3.20.20.140">
    <property type="entry name" value="Metal-dependent hydrolases"/>
    <property type="match status" value="1"/>
</dbReference>
<evidence type="ECO:0000313" key="3">
    <source>
        <dbReference type="Proteomes" id="UP000051587"/>
    </source>
</evidence>
<dbReference type="Gene3D" id="2.30.40.10">
    <property type="entry name" value="Urease, subunit C, domain 1"/>
    <property type="match status" value="1"/>
</dbReference>
<sequence>MTMNRATVGDTVLRNLHVPATLLDGFSGSKAEKSGLVPVDLAIRDGRFFPAVPGKDGQDMGGRILLPGFVDMHVHIDKAYTVHRTGFSQRGLGHAVELSMSDSPNRTVDDMIERMERSLVAAEKHGTVAMRTHLDTLDAPEQSPAWIAYGEMKRAWKGRIKLQAVALMALSRVEEEAFAHRCAQVAERGGILGAFIDTKMATPERLDIYLGHAMDHGLDLDLHLDETVDPDADGLGRLLEGVVRKGYQGRIVAGHCCALAQKTVTEQNALIAKVAEAGVHVVSLPLSNGFLQDRAPHRTKRMVGLAPVQELAAAGVNVAFASDNVRDAFYPYGTYDMLEVQRSGTFLGQLEADPGRWIEAVTRAPALAMGLADAGCIRAGGPADGVIFEAWDWADLYSGIGLERSVFRGGRMLSAAAGFKTREHA</sequence>
<keyword evidence="2" id="KW-0378">Hydrolase</keyword>
<dbReference type="PANTHER" id="PTHR32027">
    <property type="entry name" value="CYTOSINE DEAMINASE"/>
    <property type="match status" value="1"/>
</dbReference>
<evidence type="ECO:0000259" key="1">
    <source>
        <dbReference type="Pfam" id="PF07969"/>
    </source>
</evidence>
<dbReference type="InterPro" id="IPR013108">
    <property type="entry name" value="Amidohydro_3"/>
</dbReference>
<dbReference type="STRING" id="53501.SAMN04488043_11344"/>
<keyword evidence="3" id="KW-1185">Reference proteome</keyword>
<evidence type="ECO:0000313" key="2">
    <source>
        <dbReference type="EMBL" id="CUH63646.1"/>
    </source>
</evidence>
<dbReference type="GO" id="GO:0004131">
    <property type="term" value="F:cytosine deaminase activity"/>
    <property type="evidence" value="ECO:0007669"/>
    <property type="project" value="UniProtKB-EC"/>
</dbReference>
<dbReference type="PANTHER" id="PTHR32027:SF0">
    <property type="entry name" value="CYTOSINE DEAMINASE"/>
    <property type="match status" value="1"/>
</dbReference>
<dbReference type="OrthoDB" id="9815027at2"/>
<reference evidence="2 3" key="1">
    <citation type="submission" date="2015-09" db="EMBL/GenBank/DDBJ databases">
        <authorList>
            <consortium name="Swine Surveillance"/>
        </authorList>
    </citation>
    <scope>NUCLEOTIDE SEQUENCE [LARGE SCALE GENOMIC DNA]</scope>
    <source>
        <strain evidence="2 3">CECT 4357</strain>
    </source>
</reference>
<proteinExistence type="predicted"/>
<dbReference type="InterPro" id="IPR032466">
    <property type="entry name" value="Metal_Hydrolase"/>
</dbReference>
<dbReference type="EC" id="3.5.4.1" evidence="2"/>
<dbReference type="SUPFAM" id="SSF51338">
    <property type="entry name" value="Composite domain of metallo-dependent hydrolases"/>
    <property type="match status" value="1"/>
</dbReference>
<accession>A0A0P1FWB2</accession>
<gene>
    <name evidence="2" type="primary">codA</name>
    <name evidence="2" type="ORF">TG4357_00803</name>
</gene>
<feature type="domain" description="Amidohydrolase 3" evidence="1">
    <location>
        <begin position="100"/>
        <end position="389"/>
    </location>
</feature>
<dbReference type="InterPro" id="IPR011059">
    <property type="entry name" value="Metal-dep_hydrolase_composite"/>
</dbReference>
<dbReference type="Pfam" id="PF07969">
    <property type="entry name" value="Amidohydro_3"/>
    <property type="match status" value="1"/>
</dbReference>
<dbReference type="Proteomes" id="UP000051587">
    <property type="component" value="Unassembled WGS sequence"/>
</dbReference>
<dbReference type="GO" id="GO:0006209">
    <property type="term" value="P:cytosine catabolic process"/>
    <property type="evidence" value="ECO:0007669"/>
    <property type="project" value="TreeGrafter"/>
</dbReference>
<dbReference type="GO" id="GO:0035888">
    <property type="term" value="F:isoguanine deaminase activity"/>
    <property type="evidence" value="ECO:0007669"/>
    <property type="project" value="TreeGrafter"/>
</dbReference>
<dbReference type="EMBL" id="CYSA01000008">
    <property type="protein sequence ID" value="CUH63646.1"/>
    <property type="molecule type" value="Genomic_DNA"/>
</dbReference>